<dbReference type="EMBL" id="CP035758">
    <property type="protein sequence ID" value="QBD74937.1"/>
    <property type="molecule type" value="Genomic_DNA"/>
</dbReference>
<organism evidence="3 4">
    <name type="scientific">Ktedonosporobacter rubrisoli</name>
    <dbReference type="NCBI Taxonomy" id="2509675"/>
    <lineage>
        <taxon>Bacteria</taxon>
        <taxon>Bacillati</taxon>
        <taxon>Chloroflexota</taxon>
        <taxon>Ktedonobacteria</taxon>
        <taxon>Ktedonobacterales</taxon>
        <taxon>Ktedonosporobacteraceae</taxon>
        <taxon>Ktedonosporobacter</taxon>
    </lineage>
</organism>
<accession>A0A4P6JIN0</accession>
<dbReference type="RefSeq" id="WP_129885536.1">
    <property type="nucleotide sequence ID" value="NZ_CP035758.1"/>
</dbReference>
<dbReference type="InterPro" id="IPR018391">
    <property type="entry name" value="PQQ_b-propeller_rpt"/>
</dbReference>
<dbReference type="AlphaFoldDB" id="A0A4P6JIN0"/>
<keyword evidence="1" id="KW-0472">Membrane</keyword>
<dbReference type="SMART" id="SM00564">
    <property type="entry name" value="PQQ"/>
    <property type="match status" value="8"/>
</dbReference>
<dbReference type="OrthoDB" id="159281at2"/>
<dbReference type="SUPFAM" id="SSF50998">
    <property type="entry name" value="Quinoprotein alcohol dehydrogenase-like"/>
    <property type="match status" value="1"/>
</dbReference>
<gene>
    <name evidence="3" type="ORF">EPA93_02600</name>
</gene>
<dbReference type="Proteomes" id="UP000290365">
    <property type="component" value="Chromosome"/>
</dbReference>
<dbReference type="PANTHER" id="PTHR34512:SF30">
    <property type="entry name" value="OUTER MEMBRANE PROTEIN ASSEMBLY FACTOR BAMB"/>
    <property type="match status" value="1"/>
</dbReference>
<proteinExistence type="predicted"/>
<reference evidence="3 4" key="1">
    <citation type="submission" date="2019-01" db="EMBL/GenBank/DDBJ databases">
        <title>Ktedonosporobacter rubrisoli SCAWS-G2.</title>
        <authorList>
            <person name="Huang Y."/>
            <person name="Yan B."/>
        </authorList>
    </citation>
    <scope>NUCLEOTIDE SEQUENCE [LARGE SCALE GENOMIC DNA]</scope>
    <source>
        <strain evidence="3 4">SCAWS-G2</strain>
    </source>
</reference>
<dbReference type="Pfam" id="PF13360">
    <property type="entry name" value="PQQ_2"/>
    <property type="match status" value="2"/>
</dbReference>
<dbReference type="InterPro" id="IPR015943">
    <property type="entry name" value="WD40/YVTN_repeat-like_dom_sf"/>
</dbReference>
<name>A0A4P6JIN0_KTERU</name>
<dbReference type="PANTHER" id="PTHR34512">
    <property type="entry name" value="CELL SURFACE PROTEIN"/>
    <property type="match status" value="1"/>
</dbReference>
<dbReference type="InterPro" id="IPR011047">
    <property type="entry name" value="Quinoprotein_ADH-like_sf"/>
</dbReference>
<dbReference type="Gene3D" id="2.130.10.10">
    <property type="entry name" value="YVTN repeat-like/Quinoprotein amine dehydrogenase"/>
    <property type="match status" value="2"/>
</dbReference>
<keyword evidence="1" id="KW-0812">Transmembrane</keyword>
<sequence>MDNFNQPDDDEMQLQLIDLDASDPGQGKQGAPQRFLQSYFSGPMRRYIMGGALLMLVGLLFVLILLPILTSYSQQRPLPTSLSATLMLVATTSHALYLLDSATGSMEAAAPDTGRLLWRVSPAWPLRPPVILANGTLYCIAYTAQESHVYALSAKNGQLLWQHPLSSVYPLAFLHGQQSLYLLVRGIHIPESSLLALSMADGSLLWRRQIDISARANANLALGSDALYLNTSEGELLQAFRLHDGALLWRYASRDATWFVTSNAGITYVESANEGLRALRTRDGSELWHYQGGVNGLPPFAHGVVYLFSPDGAVEAVRMSDGTRLWRYRGAQSLWGTLQLSENKLLVCSGEGTIATLQASDGRLLWQTRLKSLPGQPFVSPGIIYLCMIDGSLFALQASTGHILWHINAGTLRLDQQAIQEEGKLVYLVAQDGLLSAVQRETGRELWQIKGLTASPYIQNENVYVCLRDGSLTVLRAVTGRHLWRLMPSPG</sequence>
<feature type="domain" description="Pyrrolo-quinoline quinone repeat" evidence="2">
    <location>
        <begin position="311"/>
        <end position="449"/>
    </location>
</feature>
<dbReference type="KEGG" id="kbs:EPA93_02600"/>
<evidence type="ECO:0000313" key="3">
    <source>
        <dbReference type="EMBL" id="QBD74937.1"/>
    </source>
</evidence>
<feature type="transmembrane region" description="Helical" evidence="1">
    <location>
        <begin position="47"/>
        <end position="69"/>
    </location>
</feature>
<feature type="domain" description="Pyrrolo-quinoline quinone repeat" evidence="2">
    <location>
        <begin position="101"/>
        <end position="221"/>
    </location>
</feature>
<keyword evidence="4" id="KW-1185">Reference proteome</keyword>
<keyword evidence="1" id="KW-1133">Transmembrane helix</keyword>
<dbReference type="InterPro" id="IPR002372">
    <property type="entry name" value="PQQ_rpt_dom"/>
</dbReference>
<evidence type="ECO:0000256" key="1">
    <source>
        <dbReference type="SAM" id="Phobius"/>
    </source>
</evidence>
<evidence type="ECO:0000259" key="2">
    <source>
        <dbReference type="Pfam" id="PF13360"/>
    </source>
</evidence>
<protein>
    <recommendedName>
        <fullName evidence="2">Pyrrolo-quinoline quinone repeat domain-containing protein</fullName>
    </recommendedName>
</protein>
<evidence type="ECO:0000313" key="4">
    <source>
        <dbReference type="Proteomes" id="UP000290365"/>
    </source>
</evidence>